<evidence type="ECO:0000313" key="1">
    <source>
        <dbReference type="EMBL" id="ANU20806.1"/>
    </source>
</evidence>
<dbReference type="AlphaFoldDB" id="A0A1C7EAS7"/>
<proteinExistence type="predicted"/>
<organism evidence="1 2">
    <name type="scientific">Planococcus plakortidis</name>
    <dbReference type="NCBI Taxonomy" id="1038856"/>
    <lineage>
        <taxon>Bacteria</taxon>
        <taxon>Bacillati</taxon>
        <taxon>Bacillota</taxon>
        <taxon>Bacilli</taxon>
        <taxon>Bacillales</taxon>
        <taxon>Caryophanaceae</taxon>
        <taxon>Planococcus</taxon>
    </lineage>
</organism>
<dbReference type="Proteomes" id="UP000092650">
    <property type="component" value="Chromosome"/>
</dbReference>
<gene>
    <name evidence="1" type="ORF">BBI15_11570</name>
</gene>
<name>A0A1C7EAS7_9BACL</name>
<protein>
    <submittedName>
        <fullName evidence="1">Uncharacterized protein</fullName>
    </submittedName>
</protein>
<dbReference type="EMBL" id="CP016539">
    <property type="protein sequence ID" value="ANU20806.1"/>
    <property type="molecule type" value="Genomic_DNA"/>
</dbReference>
<reference evidence="1" key="1">
    <citation type="submission" date="2016-10" db="EMBL/GenBank/DDBJ databases">
        <authorList>
            <person name="See-Too W.S."/>
        </authorList>
    </citation>
    <scope>NUCLEOTIDE SEQUENCE [LARGE SCALE GENOMIC DNA]</scope>
    <source>
        <strain evidence="1">DSM 23997</strain>
    </source>
</reference>
<accession>A0A1C7EAS7</accession>
<keyword evidence="2" id="KW-1185">Reference proteome</keyword>
<dbReference type="KEGG" id="ppla:BBI15_11570"/>
<sequence>MLNCFSSLLGLHLSIRRPALGWPPAISQEEHLSYGIGSPLALDGLEISLIGVRLIRTASIKSCRLAGKSLPKERVKEIVRFCVLNCFSSLLGLHLTVRLPALGWPLAISQEERLSYGIGSPLALDGLEISMSRA</sequence>
<evidence type="ECO:0000313" key="2">
    <source>
        <dbReference type="Proteomes" id="UP000092650"/>
    </source>
</evidence>